<proteinExistence type="predicted"/>
<reference evidence="2" key="2">
    <citation type="submission" date="2020-05" db="UniProtKB">
        <authorList>
            <consortium name="EnsemblMetazoa"/>
        </authorList>
    </citation>
    <scope>IDENTIFICATION</scope>
    <source>
        <strain evidence="2">maculatus3</strain>
    </source>
</reference>
<feature type="chain" id="PRO_5008136412" description="Secreted protein" evidence="1">
    <location>
        <begin position="26"/>
        <end position="164"/>
    </location>
</feature>
<protein>
    <recommendedName>
        <fullName evidence="4">Secreted protein</fullName>
    </recommendedName>
</protein>
<feature type="signal peptide" evidence="1">
    <location>
        <begin position="1"/>
        <end position="25"/>
    </location>
</feature>
<keyword evidence="3" id="KW-1185">Reference proteome</keyword>
<evidence type="ECO:0000256" key="1">
    <source>
        <dbReference type="SAM" id="SignalP"/>
    </source>
</evidence>
<evidence type="ECO:0008006" key="4">
    <source>
        <dbReference type="Google" id="ProtNLM"/>
    </source>
</evidence>
<dbReference type="EnsemblMetazoa" id="AMAM019001-RA">
    <property type="protein sequence ID" value="AMAM019001-PA"/>
    <property type="gene ID" value="AMAM019001"/>
</dbReference>
<dbReference type="VEuPathDB" id="VectorBase:AMAM019001"/>
<organism evidence="2 3">
    <name type="scientific">Anopheles maculatus</name>
    <dbReference type="NCBI Taxonomy" id="74869"/>
    <lineage>
        <taxon>Eukaryota</taxon>
        <taxon>Metazoa</taxon>
        <taxon>Ecdysozoa</taxon>
        <taxon>Arthropoda</taxon>
        <taxon>Hexapoda</taxon>
        <taxon>Insecta</taxon>
        <taxon>Pterygota</taxon>
        <taxon>Neoptera</taxon>
        <taxon>Endopterygota</taxon>
        <taxon>Diptera</taxon>
        <taxon>Nematocera</taxon>
        <taxon>Culicoidea</taxon>
        <taxon>Culicidae</taxon>
        <taxon>Anophelinae</taxon>
        <taxon>Anopheles</taxon>
        <taxon>Anopheles maculatus group</taxon>
    </lineage>
</organism>
<evidence type="ECO:0000313" key="2">
    <source>
        <dbReference type="EnsemblMetazoa" id="AMAM019001-PA"/>
    </source>
</evidence>
<keyword evidence="1" id="KW-0732">Signal</keyword>
<reference evidence="3" key="1">
    <citation type="submission" date="2013-09" db="EMBL/GenBank/DDBJ databases">
        <title>The Genome Sequence of Anopheles maculatus species B.</title>
        <authorList>
            <consortium name="The Broad Institute Genomics Platform"/>
            <person name="Neafsey D.E."/>
            <person name="Besansky N."/>
            <person name="Howell P."/>
            <person name="Walton C."/>
            <person name="Young S.K."/>
            <person name="Zeng Q."/>
            <person name="Gargeya S."/>
            <person name="Fitzgerald M."/>
            <person name="Haas B."/>
            <person name="Abouelleil A."/>
            <person name="Allen A.W."/>
            <person name="Alvarado L."/>
            <person name="Arachchi H.M."/>
            <person name="Berlin A.M."/>
            <person name="Chapman S.B."/>
            <person name="Gainer-Dewar J."/>
            <person name="Goldberg J."/>
            <person name="Griggs A."/>
            <person name="Gujja S."/>
            <person name="Hansen M."/>
            <person name="Howarth C."/>
            <person name="Imamovic A."/>
            <person name="Ireland A."/>
            <person name="Larimer J."/>
            <person name="McCowan C."/>
            <person name="Murphy C."/>
            <person name="Pearson M."/>
            <person name="Poon T.W."/>
            <person name="Priest M."/>
            <person name="Roberts A."/>
            <person name="Saif S."/>
            <person name="Shea T."/>
            <person name="Sisk P."/>
            <person name="Sykes S."/>
            <person name="Wortman J."/>
            <person name="Nusbaum C."/>
            <person name="Birren B."/>
        </authorList>
    </citation>
    <scope>NUCLEOTIDE SEQUENCE [LARGE SCALE GENOMIC DNA]</scope>
    <source>
        <strain evidence="3">maculatus3</strain>
    </source>
</reference>
<dbReference type="AlphaFoldDB" id="A0A182T3P4"/>
<sequence length="164" mass="18027">MWMLLLLLLVMLLLLLLLLLMLIACDNHGRSMPTEMIALRANAVCNRQLSPCWRTRHLPTREPISTFGAVPAPCPSVRLPNSCTLFAALMRRIGWEHDFPSAQFASGQPHSSCFTRAVCRAIRCFSISWLTIASTVSAVEISISFAVSGSSSLKTVGKTSSLHQ</sequence>
<dbReference type="Proteomes" id="UP000075901">
    <property type="component" value="Unassembled WGS sequence"/>
</dbReference>
<accession>A0A182T3P4</accession>
<name>A0A182T3P4_9DIPT</name>
<evidence type="ECO:0000313" key="3">
    <source>
        <dbReference type="Proteomes" id="UP000075901"/>
    </source>
</evidence>